<protein>
    <recommendedName>
        <fullName evidence="1">[acyl-carrier-protein] S-malonyltransferase</fullName>
        <ecNumber evidence="1">2.3.1.39</ecNumber>
    </recommendedName>
</protein>
<name>A0AA97NQF7_PYRO3</name>
<keyword evidence="2" id="KW-0808">Transferase</keyword>
<dbReference type="Gene3D" id="3.40.366.10">
    <property type="entry name" value="Malonyl-Coenzyme A Acyl Carrier Protein, domain 2"/>
    <property type="match status" value="2"/>
</dbReference>
<evidence type="ECO:0000256" key="2">
    <source>
        <dbReference type="ARBA" id="ARBA00022679"/>
    </source>
</evidence>
<dbReference type="InterPro" id="IPR016035">
    <property type="entry name" value="Acyl_Trfase/lysoPLipase"/>
</dbReference>
<dbReference type="InterPro" id="IPR014043">
    <property type="entry name" value="Acyl_transferase_dom"/>
</dbReference>
<keyword evidence="3" id="KW-0012">Acyltransferase</keyword>
<dbReference type="SUPFAM" id="SSF55048">
    <property type="entry name" value="Probable ACP-binding domain of malonyl-CoA ACP transacylase"/>
    <property type="match status" value="1"/>
</dbReference>
<dbReference type="GO" id="GO:0006633">
    <property type="term" value="P:fatty acid biosynthetic process"/>
    <property type="evidence" value="ECO:0007669"/>
    <property type="project" value="TreeGrafter"/>
</dbReference>
<evidence type="ECO:0000256" key="1">
    <source>
        <dbReference type="ARBA" id="ARBA00013258"/>
    </source>
</evidence>
<evidence type="ECO:0000313" key="7">
    <source>
        <dbReference type="EMBL" id="ELQ34392.1"/>
    </source>
</evidence>
<evidence type="ECO:0000256" key="4">
    <source>
        <dbReference type="ARBA" id="ARBA00048462"/>
    </source>
</evidence>
<dbReference type="GO" id="GO:0005739">
    <property type="term" value="C:mitochondrion"/>
    <property type="evidence" value="ECO:0007669"/>
    <property type="project" value="TreeGrafter"/>
</dbReference>
<dbReference type="SMART" id="SM00827">
    <property type="entry name" value="PKS_AT"/>
    <property type="match status" value="1"/>
</dbReference>
<evidence type="ECO:0000256" key="5">
    <source>
        <dbReference type="SAM" id="MobiDB-lite"/>
    </source>
</evidence>
<gene>
    <name evidence="7" type="ORF">OOU_Y34scaffold00768g37</name>
</gene>
<organism evidence="7">
    <name type="scientific">Pyricularia oryzae (strain Y34)</name>
    <name type="common">Rice blast fungus</name>
    <name type="synonym">Magnaporthe oryzae</name>
    <dbReference type="NCBI Taxonomy" id="1143189"/>
    <lineage>
        <taxon>Eukaryota</taxon>
        <taxon>Fungi</taxon>
        <taxon>Dikarya</taxon>
        <taxon>Ascomycota</taxon>
        <taxon>Pezizomycotina</taxon>
        <taxon>Sordariomycetes</taxon>
        <taxon>Sordariomycetidae</taxon>
        <taxon>Magnaporthales</taxon>
        <taxon>Pyriculariaceae</taxon>
        <taxon>Pyricularia</taxon>
    </lineage>
</organism>
<dbReference type="Proteomes" id="UP000011086">
    <property type="component" value="Unassembled WGS sequence"/>
</dbReference>
<dbReference type="SUPFAM" id="SSF52151">
    <property type="entry name" value="FabD/lysophospholipase-like"/>
    <property type="match status" value="1"/>
</dbReference>
<accession>A0AA97NQF7</accession>
<dbReference type="GO" id="GO:0004314">
    <property type="term" value="F:[acyl-carrier-protein] S-malonyltransferase activity"/>
    <property type="evidence" value="ECO:0007669"/>
    <property type="project" value="UniProtKB-EC"/>
</dbReference>
<evidence type="ECO:0000256" key="3">
    <source>
        <dbReference type="ARBA" id="ARBA00023315"/>
    </source>
</evidence>
<evidence type="ECO:0000259" key="6">
    <source>
        <dbReference type="SMART" id="SM00827"/>
    </source>
</evidence>
<feature type="compositionally biased region" description="Low complexity" evidence="5">
    <location>
        <begin position="55"/>
        <end position="74"/>
    </location>
</feature>
<dbReference type="Gene3D" id="3.30.70.250">
    <property type="entry name" value="Malonyl-CoA ACP transacylase, ACP-binding"/>
    <property type="match status" value="1"/>
</dbReference>
<dbReference type="AlphaFoldDB" id="A0AA97NQF7"/>
<dbReference type="InterPro" id="IPR001227">
    <property type="entry name" value="Ac_transferase_dom_sf"/>
</dbReference>
<dbReference type="Pfam" id="PF00698">
    <property type="entry name" value="Acyl_transf_1"/>
    <property type="match status" value="1"/>
</dbReference>
<dbReference type="EMBL" id="JH793914">
    <property type="protein sequence ID" value="ELQ34392.1"/>
    <property type="molecule type" value="Genomic_DNA"/>
</dbReference>
<feature type="domain" description="Malonyl-CoA:ACP transacylase (MAT)" evidence="6">
    <location>
        <begin position="93"/>
        <end position="392"/>
    </location>
</feature>
<dbReference type="PANTHER" id="PTHR42681">
    <property type="entry name" value="MALONYL-COA-ACYL CARRIER PROTEIN TRANSACYLASE, MITOCHONDRIAL"/>
    <property type="match status" value="1"/>
</dbReference>
<dbReference type="PANTHER" id="PTHR42681:SF1">
    <property type="entry name" value="MALONYL-COA-ACYL CARRIER PROTEIN TRANSACYLASE, MITOCHONDRIAL"/>
    <property type="match status" value="1"/>
</dbReference>
<dbReference type="InterPro" id="IPR050858">
    <property type="entry name" value="Mal-CoA-ACP_Trans/PKS_FabD"/>
</dbReference>
<comment type="catalytic activity">
    <reaction evidence="4">
        <text>holo-[ACP] + malonyl-CoA = malonyl-[ACP] + CoA</text>
        <dbReference type="Rhea" id="RHEA:41792"/>
        <dbReference type="Rhea" id="RHEA-COMP:9623"/>
        <dbReference type="Rhea" id="RHEA-COMP:9685"/>
        <dbReference type="ChEBI" id="CHEBI:57287"/>
        <dbReference type="ChEBI" id="CHEBI:57384"/>
        <dbReference type="ChEBI" id="CHEBI:64479"/>
        <dbReference type="ChEBI" id="CHEBI:78449"/>
        <dbReference type="EC" id="2.3.1.39"/>
    </reaction>
</comment>
<feature type="region of interest" description="Disordered" evidence="5">
    <location>
        <begin position="27"/>
        <end position="92"/>
    </location>
</feature>
<dbReference type="InterPro" id="IPR016036">
    <property type="entry name" value="Malonyl_transacylase_ACP-bd"/>
</dbReference>
<proteinExistence type="predicted"/>
<reference evidence="7" key="1">
    <citation type="journal article" date="2012" name="PLoS Genet.">
        <title>Comparative analysis of the genomes of two field isolates of the rice blast fungus Magnaporthe oryzae.</title>
        <authorList>
            <person name="Xue M."/>
            <person name="Yang J."/>
            <person name="Li Z."/>
            <person name="Hu S."/>
            <person name="Yao N."/>
            <person name="Dean R.A."/>
            <person name="Zhao W."/>
            <person name="Shen M."/>
            <person name="Zhang H."/>
            <person name="Li C."/>
            <person name="Liu L."/>
            <person name="Cao L."/>
            <person name="Xu X."/>
            <person name="Xing Y."/>
            <person name="Hsiang T."/>
            <person name="Zhang Z."/>
            <person name="Xu J.R."/>
            <person name="Peng Y.L."/>
        </authorList>
    </citation>
    <scope>NUCLEOTIDE SEQUENCE</scope>
    <source>
        <strain evidence="7">Y34</strain>
    </source>
</reference>
<dbReference type="EC" id="2.3.1.39" evidence="1"/>
<sequence length="427" mass="46242">MGNITAATRRIAGRRAHKCTIPTTTNYLPLPLSSSLPPPFLPSTSSQSQQHRNASTSTSTSTSTSPSSALPPSSIKHTSTTTGKPRRPRTAIFFPGQGVQKVGMLTPWLENFPSTARPIIQEIDDCLGYKLSDIIRDGPNKLLTATPHAQPAIMATSILILRVLERDFGFSPLEHKVNFVLGHSLGEFAALVAGGYLTFADSLRLVQRRAQAMAAATRAAREGRPDVEYGMVAIVTEPEYLPRLVQAIREFLGHSSEGAKAESSASAAPIEHVSIANVNSKNQIVLSGELGRIKTLVAHVRQFLGHDPRAVRLNSDSPFHSPIMRPAVAVVRDMLAAGGEGGGMVTFPPRFPAWWDSIRYLDQREKVRRWIGIGPGKVGRNLVGKEVGMRGKGIVKGAGVWGITEPSEVEEVLRGLEETEFVVDELD</sequence>